<dbReference type="GO" id="GO:0008278">
    <property type="term" value="C:cohesin complex"/>
    <property type="evidence" value="ECO:0007669"/>
    <property type="project" value="InterPro"/>
</dbReference>
<organism evidence="4">
    <name type="scientific">Rhizophora mucronata</name>
    <name type="common">Asiatic mangrove</name>
    <dbReference type="NCBI Taxonomy" id="61149"/>
    <lineage>
        <taxon>Eukaryota</taxon>
        <taxon>Viridiplantae</taxon>
        <taxon>Streptophyta</taxon>
        <taxon>Embryophyta</taxon>
        <taxon>Tracheophyta</taxon>
        <taxon>Spermatophyta</taxon>
        <taxon>Magnoliopsida</taxon>
        <taxon>eudicotyledons</taxon>
        <taxon>Gunneridae</taxon>
        <taxon>Pentapetalae</taxon>
        <taxon>rosids</taxon>
        <taxon>fabids</taxon>
        <taxon>Malpighiales</taxon>
        <taxon>Rhizophoraceae</taxon>
        <taxon>Rhizophora</taxon>
    </lineage>
</organism>
<name>A0A2P2MQ69_RHIMU</name>
<evidence type="ECO:0000259" key="3">
    <source>
        <dbReference type="Pfam" id="PF04825"/>
    </source>
</evidence>
<comment type="subcellular location">
    <subcellularLocation>
        <location evidence="1">Nucleus</location>
    </subcellularLocation>
</comment>
<dbReference type="GO" id="GO:0005634">
    <property type="term" value="C:nucleus"/>
    <property type="evidence" value="ECO:0007669"/>
    <property type="project" value="UniProtKB-SubCell"/>
</dbReference>
<dbReference type="GO" id="GO:0003682">
    <property type="term" value="F:chromatin binding"/>
    <property type="evidence" value="ECO:0007669"/>
    <property type="project" value="TreeGrafter"/>
</dbReference>
<dbReference type="EMBL" id="GGEC01051873">
    <property type="protein sequence ID" value="MBX32357.1"/>
    <property type="molecule type" value="Transcribed_RNA"/>
</dbReference>
<dbReference type="InterPro" id="IPR006910">
    <property type="entry name" value="Rad21_Rec8_N"/>
</dbReference>
<dbReference type="GO" id="GO:0007062">
    <property type="term" value="P:sister chromatid cohesion"/>
    <property type="evidence" value="ECO:0007669"/>
    <property type="project" value="InterPro"/>
</dbReference>
<accession>A0A2P2MQ69</accession>
<dbReference type="PANTHER" id="PTHR12585:SF69">
    <property type="entry name" value="FI11703P"/>
    <property type="match status" value="1"/>
</dbReference>
<dbReference type="InterPro" id="IPR039781">
    <property type="entry name" value="Rad21/Rec8-like"/>
</dbReference>
<dbReference type="AlphaFoldDB" id="A0A2P2MQ69"/>
<dbReference type="Pfam" id="PF04825">
    <property type="entry name" value="Rad21_Rec8_N"/>
    <property type="match status" value="1"/>
</dbReference>
<dbReference type="PANTHER" id="PTHR12585">
    <property type="entry name" value="SCC1 / RAD21 FAMILY MEMBER"/>
    <property type="match status" value="1"/>
</dbReference>
<evidence type="ECO:0000256" key="1">
    <source>
        <dbReference type="ARBA" id="ARBA00004123"/>
    </source>
</evidence>
<reference evidence="4" key="1">
    <citation type="submission" date="2018-02" db="EMBL/GenBank/DDBJ databases">
        <title>Rhizophora mucronata_Transcriptome.</title>
        <authorList>
            <person name="Meera S.P."/>
            <person name="Sreeshan A."/>
            <person name="Augustine A."/>
        </authorList>
    </citation>
    <scope>NUCLEOTIDE SEQUENCE</scope>
    <source>
        <tissue evidence="4">Leaf</tissue>
    </source>
</reference>
<dbReference type="GO" id="GO:1990414">
    <property type="term" value="P:replication-born double-strand break repair via sister chromatid exchange"/>
    <property type="evidence" value="ECO:0007669"/>
    <property type="project" value="TreeGrafter"/>
</dbReference>
<feature type="domain" description="Rad21/Rec8-like protein N-terminal" evidence="3">
    <location>
        <begin position="1"/>
        <end position="101"/>
    </location>
</feature>
<sequence>MFYSQFILAKKGPLGTIWIAAHLERKLRKNQVADTDIGVSVDSIIFPEAPIALRLSSHLLLGVVRIYSRKVNYLFDDCSEALLKVKQAFRSTAVDLPPEETTAPYHSITLPETFDLEDFELPESDIFQGNYVDHHVSTREQITLQDTMEGVVYSMSQFGLDERFVDGDTSHVGLELEEDLFVDKVTTARLDGDSEYGLCIQAFVSLPLSSFLLHMHVRPWFLNFHDND</sequence>
<evidence type="ECO:0000313" key="4">
    <source>
        <dbReference type="EMBL" id="MBX32357.1"/>
    </source>
</evidence>
<protein>
    <submittedName>
        <fullName evidence="4">Sister chromatid cohesion 1 protein 4-like isoform X1</fullName>
    </submittedName>
</protein>
<keyword evidence="2" id="KW-0539">Nucleus</keyword>
<proteinExistence type="predicted"/>
<evidence type="ECO:0000256" key="2">
    <source>
        <dbReference type="ARBA" id="ARBA00023242"/>
    </source>
</evidence>